<dbReference type="RefSeq" id="WP_048165645.1">
    <property type="nucleotide sequence ID" value="NZ_CP006019.1"/>
</dbReference>
<dbReference type="AlphaFoldDB" id="A0A075LVY1"/>
<dbReference type="InterPro" id="IPR029149">
    <property type="entry name" value="Creatin/AminoP/Spt16_N"/>
</dbReference>
<evidence type="ECO:0000259" key="2">
    <source>
        <dbReference type="Pfam" id="PF01321"/>
    </source>
</evidence>
<dbReference type="InterPro" id="IPR050659">
    <property type="entry name" value="Peptidase_M24B"/>
</dbReference>
<dbReference type="Pfam" id="PF00557">
    <property type="entry name" value="Peptidase_M24"/>
    <property type="match status" value="1"/>
</dbReference>
<name>A0A075LVY1_9EURY</name>
<dbReference type="InterPro" id="IPR000587">
    <property type="entry name" value="Creatinase_N"/>
</dbReference>
<dbReference type="Gene3D" id="3.90.230.10">
    <property type="entry name" value="Creatinase/methionine aminopeptidase superfamily"/>
    <property type="match status" value="1"/>
</dbReference>
<evidence type="ECO:0000313" key="4">
    <source>
        <dbReference type="Proteomes" id="UP000027981"/>
    </source>
</evidence>
<dbReference type="HOGENOM" id="CLU_017266_4_2_2"/>
<dbReference type="STRING" id="1343739.PAP_08935"/>
<dbReference type="InterPro" id="IPR036005">
    <property type="entry name" value="Creatinase/aminopeptidase-like"/>
</dbReference>
<dbReference type="Pfam" id="PF01321">
    <property type="entry name" value="Creatinase_N"/>
    <property type="match status" value="1"/>
</dbReference>
<organism evidence="3 4">
    <name type="scientific">Palaeococcus pacificus DY20341</name>
    <dbReference type="NCBI Taxonomy" id="1343739"/>
    <lineage>
        <taxon>Archaea</taxon>
        <taxon>Methanobacteriati</taxon>
        <taxon>Methanobacteriota</taxon>
        <taxon>Thermococci</taxon>
        <taxon>Thermococcales</taxon>
        <taxon>Thermococcaceae</taxon>
        <taxon>Palaeococcus</taxon>
    </lineage>
</organism>
<reference evidence="4" key="1">
    <citation type="submission" date="2013-06" db="EMBL/GenBank/DDBJ databases">
        <title>Complete Genome Sequence of Hyperthermophilic Palaeococcus pacificus DY20341T, Isolated from a Deep-Sea Hydrothermal Sediments.</title>
        <authorList>
            <person name="Zeng X."/>
            <person name="Shao Z."/>
        </authorList>
    </citation>
    <scope>NUCLEOTIDE SEQUENCE [LARGE SCALE GENOMIC DNA]</scope>
    <source>
        <strain evidence="4">DY20341</strain>
    </source>
</reference>
<dbReference type="Proteomes" id="UP000027981">
    <property type="component" value="Chromosome"/>
</dbReference>
<dbReference type="InterPro" id="IPR000994">
    <property type="entry name" value="Pept_M24"/>
</dbReference>
<dbReference type="CDD" id="cd01066">
    <property type="entry name" value="APP_MetAP"/>
    <property type="match status" value="1"/>
</dbReference>
<evidence type="ECO:0000259" key="1">
    <source>
        <dbReference type="Pfam" id="PF00557"/>
    </source>
</evidence>
<dbReference type="GeneID" id="24842884"/>
<dbReference type="eggNOG" id="arCOG01000">
    <property type="taxonomic scope" value="Archaea"/>
</dbReference>
<gene>
    <name evidence="3" type="ORF">PAP_08935</name>
</gene>
<dbReference type="PANTHER" id="PTHR46112:SF2">
    <property type="entry name" value="XAA-PRO AMINOPEPTIDASE P-RELATED"/>
    <property type="match status" value="1"/>
</dbReference>
<keyword evidence="4" id="KW-1185">Reference proteome</keyword>
<evidence type="ECO:0000313" key="3">
    <source>
        <dbReference type="EMBL" id="AIF70167.1"/>
    </source>
</evidence>
<proteinExistence type="predicted"/>
<dbReference type="OrthoDB" id="1346at2157"/>
<accession>A0A075LVY1</accession>
<reference evidence="3 4" key="2">
    <citation type="journal article" date="2015" name="Genome Announc.">
        <title>Complete Genome Sequence of Hyperthermophilic Piezophilic Archaeon Palaeococcus pacificus DY20341T, Isolated from Deep-Sea Hydrothermal Sediments.</title>
        <authorList>
            <person name="Zeng X."/>
            <person name="Jebbar M."/>
            <person name="Shao Z."/>
        </authorList>
    </citation>
    <scope>NUCLEOTIDE SEQUENCE [LARGE SCALE GENOMIC DNA]</scope>
    <source>
        <strain evidence="3 4">DY20341</strain>
    </source>
</reference>
<dbReference type="PANTHER" id="PTHR46112">
    <property type="entry name" value="AMINOPEPTIDASE"/>
    <property type="match status" value="1"/>
</dbReference>
<protein>
    <submittedName>
        <fullName evidence="3">Proline dipeptidase</fullName>
    </submittedName>
</protein>
<feature type="domain" description="Peptidase M24" evidence="1">
    <location>
        <begin position="149"/>
        <end position="350"/>
    </location>
</feature>
<feature type="domain" description="Creatinase N-terminal" evidence="2">
    <location>
        <begin position="11"/>
        <end position="142"/>
    </location>
</feature>
<dbReference type="KEGG" id="ppac:PAP_08935"/>
<sequence length="365" mass="41677">MRGNERIFKKRVERFQELLRKSEIDGAVIRTLSTFIYFTGTKWLRPSLLIPAEGEPVAIVAKGEKELFMQKSWIENVEEFQKTEDLMAMVTMWIGKNGYSTVGMEFSIERDAYILFYEIFKKLNPGVQIEDIRPLSMQLRMIKDDWELENIKKAGKVAIRGMEVAMEEIKPGKSELEIAAEIYRELMLNGSEDPKVYVSATPRAHAEPFRDVRVEKGKFVTVVIGADYNYYYANLTRSFFIGEPSERAKDAIEAMEKVHQIALEKTQLGVTFSQVEKEIAEVYREKGLQEYYITGYTHGVGLLIEEDPITTIVVPHRAMKAQEGMALAMVHAPLMIPEGAVKKEDTVIVGKKLENVTLFDAPVFL</sequence>
<dbReference type="EMBL" id="CP006019">
    <property type="protein sequence ID" value="AIF70167.1"/>
    <property type="molecule type" value="Genomic_DNA"/>
</dbReference>
<dbReference type="Gene3D" id="3.40.350.10">
    <property type="entry name" value="Creatinase/prolidase N-terminal domain"/>
    <property type="match status" value="1"/>
</dbReference>
<dbReference type="SUPFAM" id="SSF55920">
    <property type="entry name" value="Creatinase/aminopeptidase"/>
    <property type="match status" value="1"/>
</dbReference>
<dbReference type="SUPFAM" id="SSF53092">
    <property type="entry name" value="Creatinase/prolidase N-terminal domain"/>
    <property type="match status" value="1"/>
</dbReference>